<evidence type="ECO:0000313" key="2">
    <source>
        <dbReference type="WBParaSite" id="PEQ_0001447801-mRNA-1"/>
    </source>
</evidence>
<organism evidence="1 2">
    <name type="scientific">Parascaris equorum</name>
    <name type="common">Equine roundworm</name>
    <dbReference type="NCBI Taxonomy" id="6256"/>
    <lineage>
        <taxon>Eukaryota</taxon>
        <taxon>Metazoa</taxon>
        <taxon>Ecdysozoa</taxon>
        <taxon>Nematoda</taxon>
        <taxon>Chromadorea</taxon>
        <taxon>Rhabditida</taxon>
        <taxon>Spirurina</taxon>
        <taxon>Ascaridomorpha</taxon>
        <taxon>Ascaridoidea</taxon>
        <taxon>Ascarididae</taxon>
        <taxon>Parascaris</taxon>
    </lineage>
</organism>
<name>A0A914S7M6_PAREQ</name>
<reference evidence="2" key="1">
    <citation type="submission" date="2022-11" db="UniProtKB">
        <authorList>
            <consortium name="WormBaseParasite"/>
        </authorList>
    </citation>
    <scope>IDENTIFICATION</scope>
</reference>
<accession>A0A914S7M6</accession>
<keyword evidence="1" id="KW-1185">Reference proteome</keyword>
<evidence type="ECO:0000313" key="1">
    <source>
        <dbReference type="Proteomes" id="UP000887564"/>
    </source>
</evidence>
<dbReference type="Proteomes" id="UP000887564">
    <property type="component" value="Unplaced"/>
</dbReference>
<dbReference type="AlphaFoldDB" id="A0A914S7M6"/>
<proteinExistence type="predicted"/>
<dbReference type="WBParaSite" id="PEQ_0001447801-mRNA-1">
    <property type="protein sequence ID" value="PEQ_0001447801-mRNA-1"/>
    <property type="gene ID" value="PEQ_0001447801"/>
</dbReference>
<sequence>MVYCCGDGILFSMTVRVEIFYPCKASIEEILHSWK</sequence>
<protein>
    <submittedName>
        <fullName evidence="2">Uncharacterized protein</fullName>
    </submittedName>
</protein>